<keyword evidence="3 7" id="KW-0812">Transmembrane</keyword>
<protein>
    <submittedName>
        <fullName evidence="10">Potassium-transporting ATPase subunit B</fullName>
    </submittedName>
</protein>
<evidence type="ECO:0000256" key="7">
    <source>
        <dbReference type="SAM" id="Phobius"/>
    </source>
</evidence>
<keyword evidence="4 7" id="KW-1133">Transmembrane helix</keyword>
<keyword evidence="2" id="KW-0132">Cell division</keyword>
<comment type="caution">
    <text evidence="10">The sequence shown here is derived from an EMBL/GenBank/DDBJ whole genome shotgun (WGS) entry which is preliminary data.</text>
</comment>
<gene>
    <name evidence="10" type="ORF">BKH13_10980</name>
</gene>
<evidence type="ECO:0000313" key="10">
    <source>
        <dbReference type="EMBL" id="OLO81284.1"/>
    </source>
</evidence>
<feature type="compositionally biased region" description="Polar residues" evidence="6">
    <location>
        <begin position="45"/>
        <end position="57"/>
    </location>
</feature>
<dbReference type="Gene3D" id="3.10.20.310">
    <property type="entry name" value="membrane protein fhac"/>
    <property type="match status" value="1"/>
</dbReference>
<dbReference type="EMBL" id="MSKX01000035">
    <property type="protein sequence ID" value="OLO81284.1"/>
    <property type="molecule type" value="Genomic_DNA"/>
</dbReference>
<keyword evidence="5" id="KW-0131">Cell cycle</keyword>
<evidence type="ECO:0000256" key="5">
    <source>
        <dbReference type="ARBA" id="ARBA00023306"/>
    </source>
</evidence>
<evidence type="ECO:0000259" key="9">
    <source>
        <dbReference type="Pfam" id="PF08478"/>
    </source>
</evidence>
<evidence type="ECO:0000256" key="1">
    <source>
        <dbReference type="ARBA" id="ARBA00022475"/>
    </source>
</evidence>
<sequence length="412" mass="42857">MRKPSAPRPEPSNRSEGTPASIPPRRSGNRRARPARSGQGGAGQNGTRRSPQGSQAQRETEPTGAVGPARRPRAPGAGATASPPRGTAARTVSSKGGSRPAVSGKQSGGDSPDASSKSSRSPESAPGTELTVFGRRQVALPRGDDRVVSTGLADRLKERQQALRRLRLRRATTAAIVVLVVALATWALLFSPLLGLQPRRISVAGSDGSVSDKQVRDVLAPYTGDSLLRLDTGRLSTQVSDKLVRVRQAQVTRSWPRGLRVQLTMRVPVATVQGADGYQVLDNEAVVLERVAEAPSGLVTIVPDKTDGASGSQTISAKQVAAVTQVVGSLTPQTLAQVVSGSATEAGQVTLTMSNGASVVWGDTQDNELKARVLATLMTTSASIYDVSSPHRPTTRSADGEPAASATTPQAS</sequence>
<dbReference type="Pfam" id="PF08478">
    <property type="entry name" value="POTRA_1"/>
    <property type="match status" value="1"/>
</dbReference>
<evidence type="ECO:0000256" key="2">
    <source>
        <dbReference type="ARBA" id="ARBA00022618"/>
    </source>
</evidence>
<keyword evidence="1" id="KW-1003">Cell membrane</keyword>
<dbReference type="Pfam" id="PF03799">
    <property type="entry name" value="FtsQ_DivIB_C"/>
    <property type="match status" value="1"/>
</dbReference>
<organism evidence="10 11">
    <name type="scientific">Actinomyces naeslundii</name>
    <dbReference type="NCBI Taxonomy" id="1655"/>
    <lineage>
        <taxon>Bacteria</taxon>
        <taxon>Bacillati</taxon>
        <taxon>Actinomycetota</taxon>
        <taxon>Actinomycetes</taxon>
        <taxon>Actinomycetales</taxon>
        <taxon>Actinomycetaceae</taxon>
        <taxon>Actinomyces</taxon>
    </lineage>
</organism>
<feature type="compositionally biased region" description="Low complexity" evidence="6">
    <location>
        <begin position="62"/>
        <end position="91"/>
    </location>
</feature>
<evidence type="ECO:0000256" key="6">
    <source>
        <dbReference type="SAM" id="MobiDB-lite"/>
    </source>
</evidence>
<dbReference type="InterPro" id="IPR013685">
    <property type="entry name" value="POTRA_FtsQ_type"/>
</dbReference>
<feature type="region of interest" description="Disordered" evidence="6">
    <location>
        <begin position="386"/>
        <end position="412"/>
    </location>
</feature>
<feature type="domain" description="POTRA" evidence="9">
    <location>
        <begin position="199"/>
        <end position="264"/>
    </location>
</feature>
<feature type="compositionally biased region" description="Low complexity" evidence="6">
    <location>
        <begin position="108"/>
        <end position="127"/>
    </location>
</feature>
<keyword evidence="11" id="KW-1185">Reference proteome</keyword>
<feature type="compositionally biased region" description="Pro residues" evidence="6">
    <location>
        <begin position="1"/>
        <end position="10"/>
    </location>
</feature>
<dbReference type="PANTHER" id="PTHR37820:SF1">
    <property type="entry name" value="CELL DIVISION PROTEIN FTSQ"/>
    <property type="match status" value="1"/>
</dbReference>
<feature type="transmembrane region" description="Helical" evidence="7">
    <location>
        <begin position="174"/>
        <end position="194"/>
    </location>
</feature>
<name>A0ABX3EZ57_ACTNA</name>
<dbReference type="InterPro" id="IPR050487">
    <property type="entry name" value="FtsQ_DivIB"/>
</dbReference>
<feature type="domain" description="Cell division protein FtsQ/DivIB C-terminal" evidence="8">
    <location>
        <begin position="270"/>
        <end position="380"/>
    </location>
</feature>
<evidence type="ECO:0000256" key="3">
    <source>
        <dbReference type="ARBA" id="ARBA00022692"/>
    </source>
</evidence>
<reference evidence="10 11" key="1">
    <citation type="submission" date="2016-12" db="EMBL/GenBank/DDBJ databases">
        <title>Genomic comparison of strains in the 'Actinomyces naeslundii' group.</title>
        <authorList>
            <person name="Mughal S.R."/>
            <person name="Do T."/>
            <person name="Gilbert S.C."/>
            <person name="Witherden E.A."/>
            <person name="Didelot X."/>
            <person name="Beighton D."/>
        </authorList>
    </citation>
    <scope>NUCLEOTIDE SEQUENCE [LARGE SCALE GENOMIC DNA]</scope>
    <source>
        <strain evidence="10 11">WE6B-3</strain>
    </source>
</reference>
<dbReference type="InterPro" id="IPR005548">
    <property type="entry name" value="Cell_div_FtsQ/DivIB_C"/>
</dbReference>
<feature type="region of interest" description="Disordered" evidence="6">
    <location>
        <begin position="1"/>
        <end position="129"/>
    </location>
</feature>
<dbReference type="Proteomes" id="UP000186781">
    <property type="component" value="Unassembled WGS sequence"/>
</dbReference>
<dbReference type="RefSeq" id="WP_075405855.1">
    <property type="nucleotide sequence ID" value="NZ_MSKX01000035.1"/>
</dbReference>
<keyword evidence="7" id="KW-0472">Membrane</keyword>
<evidence type="ECO:0000256" key="4">
    <source>
        <dbReference type="ARBA" id="ARBA00022989"/>
    </source>
</evidence>
<dbReference type="PANTHER" id="PTHR37820">
    <property type="entry name" value="CELL DIVISION PROTEIN DIVIB"/>
    <property type="match status" value="1"/>
</dbReference>
<evidence type="ECO:0000313" key="11">
    <source>
        <dbReference type="Proteomes" id="UP000186781"/>
    </source>
</evidence>
<evidence type="ECO:0000259" key="8">
    <source>
        <dbReference type="Pfam" id="PF03799"/>
    </source>
</evidence>
<proteinExistence type="predicted"/>
<accession>A0ABX3EZ57</accession>